<organism evidence="2 3">
    <name type="scientific">Klebsormidium nitens</name>
    <name type="common">Green alga</name>
    <name type="synonym">Ulothrix nitens</name>
    <dbReference type="NCBI Taxonomy" id="105231"/>
    <lineage>
        <taxon>Eukaryota</taxon>
        <taxon>Viridiplantae</taxon>
        <taxon>Streptophyta</taxon>
        <taxon>Klebsormidiophyceae</taxon>
        <taxon>Klebsormidiales</taxon>
        <taxon>Klebsormidiaceae</taxon>
        <taxon>Klebsormidium</taxon>
    </lineage>
</organism>
<evidence type="ECO:0000313" key="3">
    <source>
        <dbReference type="Proteomes" id="UP000054558"/>
    </source>
</evidence>
<name>A0A1Y1IBF5_KLENI</name>
<reference evidence="2 3" key="1">
    <citation type="journal article" date="2014" name="Nat. Commun.">
        <title>Klebsormidium flaccidum genome reveals primary factors for plant terrestrial adaptation.</title>
        <authorList>
            <person name="Hori K."/>
            <person name="Maruyama F."/>
            <person name="Fujisawa T."/>
            <person name="Togashi T."/>
            <person name="Yamamoto N."/>
            <person name="Seo M."/>
            <person name="Sato S."/>
            <person name="Yamada T."/>
            <person name="Mori H."/>
            <person name="Tajima N."/>
            <person name="Moriyama T."/>
            <person name="Ikeuchi M."/>
            <person name="Watanabe M."/>
            <person name="Wada H."/>
            <person name="Kobayashi K."/>
            <person name="Saito M."/>
            <person name="Masuda T."/>
            <person name="Sasaki-Sekimoto Y."/>
            <person name="Mashiguchi K."/>
            <person name="Awai K."/>
            <person name="Shimojima M."/>
            <person name="Masuda S."/>
            <person name="Iwai M."/>
            <person name="Nobusawa T."/>
            <person name="Narise T."/>
            <person name="Kondo S."/>
            <person name="Saito H."/>
            <person name="Sato R."/>
            <person name="Murakawa M."/>
            <person name="Ihara Y."/>
            <person name="Oshima-Yamada Y."/>
            <person name="Ohtaka K."/>
            <person name="Satoh M."/>
            <person name="Sonobe K."/>
            <person name="Ishii M."/>
            <person name="Ohtani R."/>
            <person name="Kanamori-Sato M."/>
            <person name="Honoki R."/>
            <person name="Miyazaki D."/>
            <person name="Mochizuki H."/>
            <person name="Umetsu J."/>
            <person name="Higashi K."/>
            <person name="Shibata D."/>
            <person name="Kamiya Y."/>
            <person name="Sato N."/>
            <person name="Nakamura Y."/>
            <person name="Tabata S."/>
            <person name="Ida S."/>
            <person name="Kurokawa K."/>
            <person name="Ohta H."/>
        </authorList>
    </citation>
    <scope>NUCLEOTIDE SEQUENCE [LARGE SCALE GENOMIC DNA]</scope>
    <source>
        <strain evidence="2 3">NIES-2285</strain>
    </source>
</reference>
<dbReference type="AlphaFoldDB" id="A0A1Y1IBF5"/>
<feature type="transmembrane region" description="Helical" evidence="1">
    <location>
        <begin position="255"/>
        <end position="274"/>
    </location>
</feature>
<gene>
    <name evidence="2" type="ORF">KFL_003440030</name>
</gene>
<evidence type="ECO:0000313" key="2">
    <source>
        <dbReference type="EMBL" id="GAQ87302.1"/>
    </source>
</evidence>
<evidence type="ECO:0008006" key="4">
    <source>
        <dbReference type="Google" id="ProtNLM"/>
    </source>
</evidence>
<keyword evidence="1" id="KW-1133">Transmembrane helix</keyword>
<evidence type="ECO:0000256" key="1">
    <source>
        <dbReference type="SAM" id="Phobius"/>
    </source>
</evidence>
<feature type="transmembrane region" description="Helical" evidence="1">
    <location>
        <begin position="162"/>
        <end position="182"/>
    </location>
</feature>
<keyword evidence="3" id="KW-1185">Reference proteome</keyword>
<dbReference type="PANTHER" id="PTHR33133:SF1">
    <property type="entry name" value="EXPRESSED PROTEIN-RELATED"/>
    <property type="match status" value="1"/>
</dbReference>
<accession>A0A1Y1IBF5</accession>
<dbReference type="Proteomes" id="UP000054558">
    <property type="component" value="Unassembled WGS sequence"/>
</dbReference>
<sequence>MTTEGSLSPHEPETLSFGPLVLQASRIFRNHVSTLVSASLTLMALPLLTSFSVVAFSGAQEPGTSPLGPPKLSPALVVLLVFIPLMSAAATVALIAVVVHVVVGDHLGRTAGNVWLAVRRSFWRLAGTLLAKVWVLFLLLTLDLIGGCVIVLLVAAGHPAPYPILYAYILLVFITTPTVVFVSMTLSLADHATAIEGAGIWGFQALRRSWALSKGNWLIIVRMKGLDFATMWTLAGPLDSLALKLRTEQPGLGHGFVFAAYLVGALVLCALVICQRSFFKVAWCLVYLSARKKAEPEFGLSTLLQTFEADSSSPEGYAGLMSTSSEV</sequence>
<feature type="transmembrane region" description="Helical" evidence="1">
    <location>
        <begin position="217"/>
        <end position="235"/>
    </location>
</feature>
<feature type="transmembrane region" description="Helical" evidence="1">
    <location>
        <begin position="76"/>
        <end position="103"/>
    </location>
</feature>
<feature type="transmembrane region" description="Helical" evidence="1">
    <location>
        <begin position="35"/>
        <end position="56"/>
    </location>
</feature>
<dbReference type="PANTHER" id="PTHR33133">
    <property type="entry name" value="OS08G0107100 PROTEIN-RELATED"/>
    <property type="match status" value="1"/>
</dbReference>
<proteinExistence type="predicted"/>
<keyword evidence="1" id="KW-0812">Transmembrane</keyword>
<protein>
    <recommendedName>
        <fullName evidence="4">Transmembrane protein</fullName>
    </recommendedName>
</protein>
<dbReference type="EMBL" id="DF237293">
    <property type="protein sequence ID" value="GAQ87302.1"/>
    <property type="molecule type" value="Genomic_DNA"/>
</dbReference>
<keyword evidence="1" id="KW-0472">Membrane</keyword>
<feature type="transmembrane region" description="Helical" evidence="1">
    <location>
        <begin position="129"/>
        <end position="156"/>
    </location>
</feature>